<evidence type="ECO:0000313" key="4">
    <source>
        <dbReference type="Proteomes" id="UP000236634"/>
    </source>
</evidence>
<dbReference type="Proteomes" id="UP000236634">
    <property type="component" value="Unassembled WGS sequence"/>
</dbReference>
<dbReference type="PANTHER" id="PTHR46558">
    <property type="entry name" value="TRACRIPTIONAL REGULATORY PROTEIN-RELATED-RELATED"/>
    <property type="match status" value="1"/>
</dbReference>
<sequence>MEQIGIMKLYSFEEVKDELLGKKGTPERDEHERKVENALHAYRIGEAIKKARVEQNLTQEELGERIGVKRAQISRLEKGYSISIPTMSKVFKALGVSTASLDLGKIGKIALW</sequence>
<feature type="domain" description="HTH cro/C1-type" evidence="2">
    <location>
        <begin position="48"/>
        <end position="101"/>
    </location>
</feature>
<dbReference type="RefSeq" id="WP_103002995.1">
    <property type="nucleotide sequence ID" value="NZ_NBAX01000003.1"/>
</dbReference>
<dbReference type="Pfam" id="PF01381">
    <property type="entry name" value="HTH_3"/>
    <property type="match status" value="1"/>
</dbReference>
<protein>
    <submittedName>
        <fullName evidence="3">Transcriptional regulator</fullName>
    </submittedName>
</protein>
<dbReference type="InterPro" id="IPR010982">
    <property type="entry name" value="Lambda_DNA-bd_dom_sf"/>
</dbReference>
<dbReference type="SUPFAM" id="SSF47413">
    <property type="entry name" value="lambda repressor-like DNA-binding domains"/>
    <property type="match status" value="1"/>
</dbReference>
<comment type="caution">
    <text evidence="3">The sequence shown here is derived from an EMBL/GenBank/DDBJ whole genome shotgun (WGS) entry which is preliminary data.</text>
</comment>
<dbReference type="PROSITE" id="PS50943">
    <property type="entry name" value="HTH_CROC1"/>
    <property type="match status" value="1"/>
</dbReference>
<name>A0A2K0XMB2_9BACT</name>
<organism evidence="3 4">
    <name type="scientific">Hoylesella timonensis</name>
    <dbReference type="NCBI Taxonomy" id="386414"/>
    <lineage>
        <taxon>Bacteria</taxon>
        <taxon>Pseudomonadati</taxon>
        <taxon>Bacteroidota</taxon>
        <taxon>Bacteroidia</taxon>
        <taxon>Bacteroidales</taxon>
        <taxon>Prevotellaceae</taxon>
        <taxon>Hoylesella</taxon>
    </lineage>
</organism>
<evidence type="ECO:0000256" key="1">
    <source>
        <dbReference type="ARBA" id="ARBA00023125"/>
    </source>
</evidence>
<dbReference type="Gene3D" id="1.10.260.40">
    <property type="entry name" value="lambda repressor-like DNA-binding domains"/>
    <property type="match status" value="1"/>
</dbReference>
<dbReference type="PANTHER" id="PTHR46558:SF4">
    <property type="entry name" value="DNA-BIDING PHAGE PROTEIN"/>
    <property type="match status" value="1"/>
</dbReference>
<evidence type="ECO:0000259" key="2">
    <source>
        <dbReference type="PROSITE" id="PS50943"/>
    </source>
</evidence>
<dbReference type="EMBL" id="NBAX01000003">
    <property type="protein sequence ID" value="PNP95687.1"/>
    <property type="molecule type" value="Genomic_DNA"/>
</dbReference>
<gene>
    <name evidence="3" type="ORF">BFS16_04830</name>
</gene>
<proteinExistence type="predicted"/>
<evidence type="ECO:0000313" key="3">
    <source>
        <dbReference type="EMBL" id="PNP95687.1"/>
    </source>
</evidence>
<keyword evidence="1" id="KW-0238">DNA-binding</keyword>
<dbReference type="AlphaFoldDB" id="A0A2K0XMB2"/>
<dbReference type="GO" id="GO:0003677">
    <property type="term" value="F:DNA binding"/>
    <property type="evidence" value="ECO:0007669"/>
    <property type="project" value="UniProtKB-KW"/>
</dbReference>
<reference evidence="3 4" key="1">
    <citation type="submission" date="2017-03" db="EMBL/GenBank/DDBJ databases">
        <authorList>
            <person name="Afonso C.L."/>
            <person name="Miller P.J."/>
            <person name="Scott M.A."/>
            <person name="Spackman E."/>
            <person name="Goraichik I."/>
            <person name="Dimitrov K.M."/>
            <person name="Suarez D.L."/>
            <person name="Swayne D.E."/>
        </authorList>
    </citation>
    <scope>NUCLEOTIDE SEQUENCE [LARGE SCALE GENOMIC DNA]</scope>
    <source>
        <strain evidence="3 4">DNF00076</strain>
    </source>
</reference>
<accession>A0A2K0XMB2</accession>
<dbReference type="SMART" id="SM00530">
    <property type="entry name" value="HTH_XRE"/>
    <property type="match status" value="1"/>
</dbReference>
<dbReference type="InterPro" id="IPR001387">
    <property type="entry name" value="Cro/C1-type_HTH"/>
</dbReference>
<dbReference type="CDD" id="cd00093">
    <property type="entry name" value="HTH_XRE"/>
    <property type="match status" value="1"/>
</dbReference>